<dbReference type="GO" id="GO:0008270">
    <property type="term" value="F:zinc ion binding"/>
    <property type="evidence" value="ECO:0007669"/>
    <property type="project" value="UniProtKB-KW"/>
</dbReference>
<dbReference type="PANTHER" id="PTHR46481">
    <property type="entry name" value="ZINC FINGER BED DOMAIN-CONTAINING PROTEIN 4"/>
    <property type="match status" value="1"/>
</dbReference>
<evidence type="ECO:0000256" key="3">
    <source>
        <dbReference type="ARBA" id="ARBA00022771"/>
    </source>
</evidence>
<keyword evidence="4" id="KW-0862">Zinc</keyword>
<keyword evidence="3" id="KW-0863">Zinc-finger</keyword>
<keyword evidence="5" id="KW-0539">Nucleus</keyword>
<evidence type="ECO:0000256" key="2">
    <source>
        <dbReference type="ARBA" id="ARBA00022723"/>
    </source>
</evidence>
<evidence type="ECO:0008006" key="8">
    <source>
        <dbReference type="Google" id="ProtNLM"/>
    </source>
</evidence>
<dbReference type="Proteomes" id="UP000233469">
    <property type="component" value="Unassembled WGS sequence"/>
</dbReference>
<reference evidence="6 7" key="1">
    <citation type="submission" date="2016-04" db="EMBL/GenBank/DDBJ databases">
        <title>Genome analyses suggest a sexual origin of heterokaryosis in a supposedly ancient asexual fungus.</title>
        <authorList>
            <person name="Ropars J."/>
            <person name="Sedzielewska K."/>
            <person name="Noel J."/>
            <person name="Charron P."/>
            <person name="Farinelli L."/>
            <person name="Marton T."/>
            <person name="Kruger M."/>
            <person name="Pelin A."/>
            <person name="Brachmann A."/>
            <person name="Corradi N."/>
        </authorList>
    </citation>
    <scope>NUCLEOTIDE SEQUENCE [LARGE SCALE GENOMIC DNA]</scope>
    <source>
        <strain evidence="6 7">C2</strain>
    </source>
</reference>
<gene>
    <name evidence="6" type="ORF">RhiirC2_777474</name>
</gene>
<organism evidence="6 7">
    <name type="scientific">Rhizophagus irregularis</name>
    <dbReference type="NCBI Taxonomy" id="588596"/>
    <lineage>
        <taxon>Eukaryota</taxon>
        <taxon>Fungi</taxon>
        <taxon>Fungi incertae sedis</taxon>
        <taxon>Mucoromycota</taxon>
        <taxon>Glomeromycotina</taxon>
        <taxon>Glomeromycetes</taxon>
        <taxon>Glomerales</taxon>
        <taxon>Glomeraceae</taxon>
        <taxon>Rhizophagus</taxon>
    </lineage>
</organism>
<name>A0A2N1NED0_9GLOM</name>
<evidence type="ECO:0000313" key="6">
    <source>
        <dbReference type="EMBL" id="PKK72219.1"/>
    </source>
</evidence>
<evidence type="ECO:0000256" key="5">
    <source>
        <dbReference type="ARBA" id="ARBA00023242"/>
    </source>
</evidence>
<sequence length="125" mass="14757">MKKLRNTKITDFAKPHHPHLKHIQKQRKESMLKWMLITDQPISTVTNSVYKEKISNFDLFFIIPEEQKVKIMISKSYNYNRENLKNLLNEMATSVSLTTDLWSSRAKHEYLGIAATWITTDFKIS</sequence>
<dbReference type="VEuPathDB" id="FungiDB:FUN_002231"/>
<dbReference type="VEuPathDB" id="FungiDB:RhiirFUN_024321"/>
<accession>A0A2N1NED0</accession>
<keyword evidence="2" id="KW-0479">Metal-binding</keyword>
<dbReference type="PANTHER" id="PTHR46481:SF10">
    <property type="entry name" value="ZINC FINGER BED DOMAIN-CONTAINING PROTEIN 39"/>
    <property type="match status" value="1"/>
</dbReference>
<proteinExistence type="predicted"/>
<dbReference type="AlphaFoldDB" id="A0A2N1NED0"/>
<evidence type="ECO:0000256" key="1">
    <source>
        <dbReference type="ARBA" id="ARBA00004123"/>
    </source>
</evidence>
<evidence type="ECO:0000256" key="4">
    <source>
        <dbReference type="ARBA" id="ARBA00022833"/>
    </source>
</evidence>
<reference evidence="6 7" key="2">
    <citation type="submission" date="2017-10" db="EMBL/GenBank/DDBJ databases">
        <title>Extensive intraspecific genome diversity in a model arbuscular mycorrhizal fungus.</title>
        <authorList>
            <person name="Chen E.C.H."/>
            <person name="Morin E."/>
            <person name="Baudet D."/>
            <person name="Noel J."/>
            <person name="Ndikumana S."/>
            <person name="Charron P."/>
            <person name="St-Onge C."/>
            <person name="Giorgi J."/>
            <person name="Grigoriev I.V."/>
            <person name="Roux C."/>
            <person name="Martin F.M."/>
            <person name="Corradi N."/>
        </authorList>
    </citation>
    <scope>NUCLEOTIDE SEQUENCE [LARGE SCALE GENOMIC DNA]</scope>
    <source>
        <strain evidence="6 7">C2</strain>
    </source>
</reference>
<evidence type="ECO:0000313" key="7">
    <source>
        <dbReference type="Proteomes" id="UP000233469"/>
    </source>
</evidence>
<dbReference type="VEuPathDB" id="FungiDB:RhiirA1_475962"/>
<protein>
    <recommendedName>
        <fullName evidence="8">Zinc finger bed domain-containing protein ricesleeper 2-like</fullName>
    </recommendedName>
</protein>
<comment type="caution">
    <text evidence="6">The sequence shown here is derived from an EMBL/GenBank/DDBJ whole genome shotgun (WGS) entry which is preliminary data.</text>
</comment>
<dbReference type="GO" id="GO:0005634">
    <property type="term" value="C:nucleus"/>
    <property type="evidence" value="ECO:0007669"/>
    <property type="project" value="UniProtKB-SubCell"/>
</dbReference>
<comment type="subcellular location">
    <subcellularLocation>
        <location evidence="1">Nucleus</location>
    </subcellularLocation>
</comment>
<dbReference type="InterPro" id="IPR052035">
    <property type="entry name" value="ZnF_BED_domain_contain"/>
</dbReference>
<dbReference type="EMBL" id="LLXL01000453">
    <property type="protein sequence ID" value="PKK72219.1"/>
    <property type="molecule type" value="Genomic_DNA"/>
</dbReference>